<dbReference type="AlphaFoldDB" id="A0A7D6ZE13"/>
<proteinExistence type="predicted"/>
<evidence type="ECO:0000313" key="3">
    <source>
        <dbReference type="Proteomes" id="UP000515512"/>
    </source>
</evidence>
<dbReference type="SMART" id="SM00382">
    <property type="entry name" value="AAA"/>
    <property type="match status" value="1"/>
</dbReference>
<accession>A0A7D6ZE13</accession>
<dbReference type="InterPro" id="IPR052934">
    <property type="entry name" value="Methyl-DNA_Rec/Restrict_Enz"/>
</dbReference>
<dbReference type="Proteomes" id="UP000515512">
    <property type="component" value="Chromosome"/>
</dbReference>
<reference evidence="2 3" key="1">
    <citation type="submission" date="2020-07" db="EMBL/GenBank/DDBJ databases">
        <authorList>
            <person name="Zhuang K."/>
            <person name="Ran Y."/>
        </authorList>
    </citation>
    <scope>NUCLEOTIDE SEQUENCE [LARGE SCALE GENOMIC DNA]</scope>
    <source>
        <strain evidence="2 3">WCH-YHL-001</strain>
    </source>
</reference>
<dbReference type="Gene3D" id="3.40.50.300">
    <property type="entry name" value="P-loop containing nucleotide triphosphate hydrolases"/>
    <property type="match status" value="1"/>
</dbReference>
<gene>
    <name evidence="2" type="ORF">H0264_14660</name>
</gene>
<dbReference type="GO" id="GO:0016887">
    <property type="term" value="F:ATP hydrolysis activity"/>
    <property type="evidence" value="ECO:0007669"/>
    <property type="project" value="InterPro"/>
</dbReference>
<keyword evidence="3" id="KW-1185">Reference proteome</keyword>
<dbReference type="InterPro" id="IPR011704">
    <property type="entry name" value="ATPase_dyneun-rel_AAA"/>
</dbReference>
<dbReference type="SUPFAM" id="SSF52540">
    <property type="entry name" value="P-loop containing nucleoside triphosphate hydrolases"/>
    <property type="match status" value="1"/>
</dbReference>
<name>A0A7D6ZE13_9NOCA</name>
<dbReference type="PANTHER" id="PTHR37291:SF1">
    <property type="entry name" value="TYPE IV METHYL-DIRECTED RESTRICTION ENZYME ECOKMCRB SUBUNIT"/>
    <property type="match status" value="1"/>
</dbReference>
<evidence type="ECO:0000313" key="2">
    <source>
        <dbReference type="EMBL" id="QLY33308.1"/>
    </source>
</evidence>
<dbReference type="EMBL" id="CP059399">
    <property type="protein sequence ID" value="QLY33308.1"/>
    <property type="molecule type" value="Genomic_DNA"/>
</dbReference>
<dbReference type="KEGG" id="nhu:H0264_14660"/>
<organism evidence="2 3">
    <name type="scientific">Nocardia huaxiensis</name>
    <dbReference type="NCBI Taxonomy" id="2755382"/>
    <lineage>
        <taxon>Bacteria</taxon>
        <taxon>Bacillati</taxon>
        <taxon>Actinomycetota</taxon>
        <taxon>Actinomycetes</taxon>
        <taxon>Mycobacteriales</taxon>
        <taxon>Nocardiaceae</taxon>
        <taxon>Nocardia</taxon>
    </lineage>
</organism>
<feature type="domain" description="AAA+ ATPase" evidence="1">
    <location>
        <begin position="393"/>
        <end position="577"/>
    </location>
</feature>
<dbReference type="PANTHER" id="PTHR37291">
    <property type="entry name" value="5-METHYLCYTOSINE-SPECIFIC RESTRICTION ENZYME B"/>
    <property type="match status" value="1"/>
</dbReference>
<dbReference type="Pfam" id="PF07728">
    <property type="entry name" value="AAA_5"/>
    <property type="match status" value="1"/>
</dbReference>
<sequence>MDLHTAIAEFDRHSTSEHLALVHQQRQQVLAQFPLEAWQGLPLRRYALGMGSDGDDHPYCKLMEFWTPNLGSISGGSATKHIMYRHNSGEWRLAPALHGLDADTAWKRLRDQFVAAFDAASRSDFAALDELEILRSGQALVTKTLSTYFPQHFLPIFSVSHLRSFIELFGGTPEPNAPAWRANRQLRELVNREPELRDWNPHEVMLLLYQDFDPRSSKRTVWKIAPGRNAHHWEDCRAGGFICVGWDEVGDLSQYTSDTELKHAFDEHWPETTGGNMAKARNLLAFRDLEPGDRIVANRGMSHILAVGTVTGGYRFDETRTESMHVVPVDWDTSYAQELSQPQRGWVPTFAKVPERLFLSILDMGSAHLLETKSLPAVPVPEEVIPVLAALDRKSQVILHGPPGTGKTRLALNTALAANGRTASIDTPDRAQAVSEMLTAGRVSLVTFHPSYGYEDFVEGYKPDHLSTDPGLQLVLSDGLFQELCTAAAKDPDRTFLLIIDEINRGDLPRIFGELITLLEPDKRGIPVRLPISKREFIVPPNVRIIGTMNTSDRSVSHLDAAIRRRFAFLHIGPNPEALSGSIGSLDLATFLEALNARITTCLDADHQIGHAYLLRGDEPVSTDEELAAAFYHDIVPLIEDYCLGRTELLRRILGRLVDADTGRPAQIAVNDLATSLAAEFTTGSGELDD</sequence>
<dbReference type="InterPro" id="IPR027417">
    <property type="entry name" value="P-loop_NTPase"/>
</dbReference>
<evidence type="ECO:0000259" key="1">
    <source>
        <dbReference type="SMART" id="SM00382"/>
    </source>
</evidence>
<dbReference type="REBASE" id="420245">
    <property type="entry name" value="Nsp001McrBCP"/>
</dbReference>
<protein>
    <submittedName>
        <fullName evidence="2">AAA family ATPase</fullName>
    </submittedName>
</protein>
<dbReference type="InterPro" id="IPR003593">
    <property type="entry name" value="AAA+_ATPase"/>
</dbReference>
<dbReference type="GO" id="GO:0005524">
    <property type="term" value="F:ATP binding"/>
    <property type="evidence" value="ECO:0007669"/>
    <property type="project" value="InterPro"/>
</dbReference>